<dbReference type="Gene3D" id="3.40.395.10">
    <property type="entry name" value="Adenoviral Proteinase, Chain A"/>
    <property type="match status" value="1"/>
</dbReference>
<reference evidence="7" key="2">
    <citation type="journal article" date="2017" name="J. Anim. Genet.">
        <title>Multiple reference genome sequences of hot pepper reveal the massive evolution of plant disease resistance genes by retroduplication.</title>
        <authorList>
            <person name="Kim S."/>
            <person name="Park J."/>
            <person name="Yeom S.-I."/>
            <person name="Kim Y.-M."/>
            <person name="Seo E."/>
            <person name="Kim K.-T."/>
            <person name="Kim M.-S."/>
            <person name="Lee J.M."/>
            <person name="Cheong K."/>
            <person name="Shin H.-S."/>
            <person name="Kim S.-B."/>
            <person name="Han K."/>
            <person name="Lee J."/>
            <person name="Park M."/>
            <person name="Lee H.-A."/>
            <person name="Lee H.-Y."/>
            <person name="Lee Y."/>
            <person name="Oh S."/>
            <person name="Lee J.H."/>
            <person name="Choi E."/>
            <person name="Choi E."/>
            <person name="Lee S.E."/>
            <person name="Jeon J."/>
            <person name="Kim H."/>
            <person name="Choi G."/>
            <person name="Song H."/>
            <person name="Lee J."/>
            <person name="Lee S.-C."/>
            <person name="Kwon J.-K."/>
            <person name="Lee H.-Y."/>
            <person name="Koo N."/>
            <person name="Hong Y."/>
            <person name="Kim R.W."/>
            <person name="Kang W.-H."/>
            <person name="Huh J.H."/>
            <person name="Kang B.-C."/>
            <person name="Yang T.-J."/>
            <person name="Lee Y.-H."/>
            <person name="Bennetzen J.L."/>
            <person name="Choi D."/>
        </authorList>
    </citation>
    <scope>NUCLEOTIDE SEQUENCE [LARGE SCALE GENOMIC DNA]</scope>
    <source>
        <strain evidence="7">cv. PBC81</strain>
    </source>
</reference>
<dbReference type="GO" id="GO:0008234">
    <property type="term" value="F:cysteine-type peptidase activity"/>
    <property type="evidence" value="ECO:0007669"/>
    <property type="project" value="InterPro"/>
</dbReference>
<evidence type="ECO:0000256" key="2">
    <source>
        <dbReference type="ARBA" id="ARBA00022670"/>
    </source>
</evidence>
<dbReference type="Proteomes" id="UP000224567">
    <property type="component" value="Unassembled WGS sequence"/>
</dbReference>
<dbReference type="InterPro" id="IPR003653">
    <property type="entry name" value="Peptidase_C48_C"/>
</dbReference>
<keyword evidence="3" id="KW-0378">Hydrolase</keyword>
<gene>
    <name evidence="6" type="ORF">CQW23_04836</name>
</gene>
<evidence type="ECO:0000313" key="6">
    <source>
        <dbReference type="EMBL" id="PHT56350.1"/>
    </source>
</evidence>
<name>A0A2G2XFU2_CAPBA</name>
<dbReference type="OrthoDB" id="1305543at2759"/>
<comment type="caution">
    <text evidence="6">The sequence shown here is derived from an EMBL/GenBank/DDBJ whole genome shotgun (WGS) entry which is preliminary data.</text>
</comment>
<dbReference type="PANTHER" id="PTHR33022">
    <property type="entry name" value="DUF1985 DOMAIN-CONTAINING PROTEIN"/>
    <property type="match status" value="1"/>
</dbReference>
<dbReference type="AlphaFoldDB" id="A0A2G2XFU2"/>
<dbReference type="SUPFAM" id="SSF54001">
    <property type="entry name" value="Cysteine proteinases"/>
    <property type="match status" value="1"/>
</dbReference>
<evidence type="ECO:0000313" key="7">
    <source>
        <dbReference type="Proteomes" id="UP000224567"/>
    </source>
</evidence>
<dbReference type="Pfam" id="PF02902">
    <property type="entry name" value="Peptidase_C48"/>
    <property type="match status" value="1"/>
</dbReference>
<evidence type="ECO:0000259" key="5">
    <source>
        <dbReference type="Pfam" id="PF02902"/>
    </source>
</evidence>
<evidence type="ECO:0000256" key="4">
    <source>
        <dbReference type="SAM" id="MobiDB-lite"/>
    </source>
</evidence>
<reference evidence="6 7" key="1">
    <citation type="journal article" date="2017" name="Genome Biol.">
        <title>New reference genome sequences of hot pepper reveal the massive evolution of plant disease-resistance genes by retroduplication.</title>
        <authorList>
            <person name="Kim S."/>
            <person name="Park J."/>
            <person name="Yeom S.I."/>
            <person name="Kim Y.M."/>
            <person name="Seo E."/>
            <person name="Kim K.T."/>
            <person name="Kim M.S."/>
            <person name="Lee J.M."/>
            <person name="Cheong K."/>
            <person name="Shin H.S."/>
            <person name="Kim S.B."/>
            <person name="Han K."/>
            <person name="Lee J."/>
            <person name="Park M."/>
            <person name="Lee H.A."/>
            <person name="Lee H.Y."/>
            <person name="Lee Y."/>
            <person name="Oh S."/>
            <person name="Lee J.H."/>
            <person name="Choi E."/>
            <person name="Choi E."/>
            <person name="Lee S.E."/>
            <person name="Jeon J."/>
            <person name="Kim H."/>
            <person name="Choi G."/>
            <person name="Song H."/>
            <person name="Lee J."/>
            <person name="Lee S.C."/>
            <person name="Kwon J.K."/>
            <person name="Lee H.Y."/>
            <person name="Koo N."/>
            <person name="Hong Y."/>
            <person name="Kim R.W."/>
            <person name="Kang W.H."/>
            <person name="Huh J.H."/>
            <person name="Kang B.C."/>
            <person name="Yang T.J."/>
            <person name="Lee Y.H."/>
            <person name="Bennetzen J.L."/>
            <person name="Choi D."/>
        </authorList>
    </citation>
    <scope>NUCLEOTIDE SEQUENCE [LARGE SCALE GENOMIC DNA]</scope>
    <source>
        <strain evidence="7">cv. PBC81</strain>
    </source>
</reference>
<feature type="region of interest" description="Disordered" evidence="4">
    <location>
        <begin position="325"/>
        <end position="345"/>
    </location>
</feature>
<proteinExistence type="inferred from homology"/>
<dbReference type="PANTHER" id="PTHR33022:SF13">
    <property type="entry name" value="UBIQUITIN-LIKE PROTEASE FAMILY PROFILE DOMAIN-CONTAINING PROTEIN"/>
    <property type="match status" value="1"/>
</dbReference>
<keyword evidence="7" id="KW-1185">Reference proteome</keyword>
<dbReference type="EMBL" id="MLFT02000002">
    <property type="protein sequence ID" value="PHT56350.1"/>
    <property type="molecule type" value="Genomic_DNA"/>
</dbReference>
<accession>A0A2G2XFU2</accession>
<feature type="compositionally biased region" description="Basic and acidic residues" evidence="4">
    <location>
        <begin position="326"/>
        <end position="345"/>
    </location>
</feature>
<evidence type="ECO:0000256" key="1">
    <source>
        <dbReference type="ARBA" id="ARBA00005234"/>
    </source>
</evidence>
<evidence type="ECO:0000256" key="3">
    <source>
        <dbReference type="ARBA" id="ARBA00022801"/>
    </source>
</evidence>
<comment type="similarity">
    <text evidence="1">Belongs to the peptidase C48 family.</text>
</comment>
<protein>
    <recommendedName>
        <fullName evidence="5">Ubiquitin-like protease family profile domain-containing protein</fullName>
    </recommendedName>
</protein>
<organism evidence="6 7">
    <name type="scientific">Capsicum baccatum</name>
    <name type="common">Peruvian pepper</name>
    <dbReference type="NCBI Taxonomy" id="33114"/>
    <lineage>
        <taxon>Eukaryota</taxon>
        <taxon>Viridiplantae</taxon>
        <taxon>Streptophyta</taxon>
        <taxon>Embryophyta</taxon>
        <taxon>Tracheophyta</taxon>
        <taxon>Spermatophyta</taxon>
        <taxon>Magnoliopsida</taxon>
        <taxon>eudicotyledons</taxon>
        <taxon>Gunneridae</taxon>
        <taxon>Pentapetalae</taxon>
        <taxon>asterids</taxon>
        <taxon>lamiids</taxon>
        <taxon>Solanales</taxon>
        <taxon>Solanaceae</taxon>
        <taxon>Solanoideae</taxon>
        <taxon>Capsiceae</taxon>
        <taxon>Capsicum</taxon>
    </lineage>
</organism>
<keyword evidence="2" id="KW-0645">Protease</keyword>
<dbReference type="GO" id="GO:0006508">
    <property type="term" value="P:proteolysis"/>
    <property type="evidence" value="ECO:0007669"/>
    <property type="project" value="UniProtKB-KW"/>
</dbReference>
<feature type="domain" description="Ubiquitin-like protease family profile" evidence="5">
    <location>
        <begin position="382"/>
        <end position="503"/>
    </location>
</feature>
<dbReference type="InterPro" id="IPR038765">
    <property type="entry name" value="Papain-like_cys_pep_sf"/>
</dbReference>
<sequence length="506" mass="57731">MARKKKFDDSGRPHLPKGMKYRIDKVPEHSLHILSLCNRGFAGDIKFIFSEDFVIFDPTSAASTSVAAKMQTTGDEDQSHVVTGDDDYDDFITGPTQEFLRKARLAKPVSTEQLSKRRKTVMFQKHEDEYTGSVIHITNDEPSVLEPLKTEIQDCVHIHTECPTIAEVQFDQKDEHMNDQEEGHEEESKNTHITEMEDISDEHIATKESCCADILIKHHSTDVTDLQDDVNAILTEFVQDALDTLIFGLSTPSNTNKFDVVTPNLVTESQWSLPDSQFPPDFLDAQVRELEAAEAREVKHKSPIKRDRKKSKIFRLAYITKFGSSSKDEGRSDNEEKQRKQTDNHYLKNAPRLDYPLLDFIVAQALSKNWFYLMTQPKMCWNDEERTIRVYDSLSSKKKSEAPTEIRKLAVMLPTYLSDSDFIEKTKRIDWSTLKACEGKLGLQTSEISHNPFDVEYVQNIPQQVSDSLDCGVFVAAYTEILTEGQQVHSCEFEAASQRARYASLL</sequence>